<comment type="cofactor">
    <cofactor evidence="3">
        <name>Mn(2+)</name>
        <dbReference type="ChEBI" id="CHEBI:29035"/>
    </cofactor>
    <text evidence="3">The Mn(2+) ion enhances activity.</text>
</comment>
<organism evidence="5 6">
    <name type="scientific">Vulcanibacillus modesticaldus</name>
    <dbReference type="NCBI Taxonomy" id="337097"/>
    <lineage>
        <taxon>Bacteria</taxon>
        <taxon>Bacillati</taxon>
        <taxon>Bacillota</taxon>
        <taxon>Bacilli</taxon>
        <taxon>Bacillales</taxon>
        <taxon>Bacillaceae</taxon>
        <taxon>Vulcanibacillus</taxon>
    </lineage>
</organism>
<accession>A0A1D2YXS8</accession>
<evidence type="ECO:0000313" key="6">
    <source>
        <dbReference type="Proteomes" id="UP000243739"/>
    </source>
</evidence>
<dbReference type="Gene3D" id="3.40.630.10">
    <property type="entry name" value="Zn peptidases"/>
    <property type="match status" value="1"/>
</dbReference>
<dbReference type="RefSeq" id="WP_069655699.1">
    <property type="nucleotide sequence ID" value="NZ_MIJF01000001.1"/>
</dbReference>
<evidence type="ECO:0000256" key="1">
    <source>
        <dbReference type="ARBA" id="ARBA00006153"/>
    </source>
</evidence>
<dbReference type="Pfam" id="PF01546">
    <property type="entry name" value="Peptidase_M20"/>
    <property type="match status" value="1"/>
</dbReference>
<dbReference type="Proteomes" id="UP000243739">
    <property type="component" value="Unassembled WGS sequence"/>
</dbReference>
<feature type="binding site" evidence="3">
    <location>
        <position position="164"/>
    </location>
    <ligand>
        <name>Mn(2+)</name>
        <dbReference type="ChEBI" id="CHEBI:29035"/>
        <label>2</label>
    </ligand>
</feature>
<dbReference type="Pfam" id="PF07687">
    <property type="entry name" value="M20_dimer"/>
    <property type="match status" value="1"/>
</dbReference>
<comment type="similarity">
    <text evidence="1">Belongs to the peptidase M20 family.</text>
</comment>
<protein>
    <submittedName>
        <fullName evidence="5">Peptidase M20</fullName>
    </submittedName>
</protein>
<reference evidence="5 6" key="1">
    <citation type="submission" date="2016-09" db="EMBL/GenBank/DDBJ databases">
        <title>Draft genome sequence for the type strain of Vulcanibacillus modesticaldus BR, a strictly anaerobic, moderately thermophilic, and nitrate-reducing bacterium from deep sea-hydrothermal vents of the Mid-Atlantic Ridge.</title>
        <authorList>
            <person name="Abin C.A."/>
            <person name="Hollibaugh J.T."/>
        </authorList>
    </citation>
    <scope>NUCLEOTIDE SEQUENCE [LARGE SCALE GENOMIC DNA]</scope>
    <source>
        <strain evidence="5 6">BR</strain>
    </source>
</reference>
<dbReference type="Gene3D" id="3.30.70.360">
    <property type="match status" value="1"/>
</dbReference>
<dbReference type="PIRSF" id="PIRSF005962">
    <property type="entry name" value="Pept_M20D_amidohydro"/>
    <property type="match status" value="1"/>
</dbReference>
<evidence type="ECO:0000256" key="3">
    <source>
        <dbReference type="PIRSR" id="PIRSR005962-1"/>
    </source>
</evidence>
<dbReference type="CDD" id="cd08021">
    <property type="entry name" value="M20_Acy1_YhaA-like"/>
    <property type="match status" value="1"/>
</dbReference>
<evidence type="ECO:0000259" key="4">
    <source>
        <dbReference type="Pfam" id="PF07687"/>
    </source>
</evidence>
<dbReference type="InterPro" id="IPR011650">
    <property type="entry name" value="Peptidase_M20_dimer"/>
</dbReference>
<sequence length="391" mass="42962">MLNKLYTRLEEIYPDIIAIRRDFHMYPELSFKEVRTPQKIAEFHSKLGLEVRTGVGGRGVVATLRGARPGKTVALRADFDALPIQDEKDVEYKSKVPGVMHACGHDAHTATMLGLAKALSGMRENIQGNIVFIHQFAEELAPGGAISMVEDGCLDGVDVIFGTHFLANLPTGKIGYREGAIMAAADRFEIEVIGRGGHGAAPHETIDSIIIGSQLVNNLQQIVSRRIDPTKPAVVTVGQFNAGDAFNIIAEKAKIIGTVRTFDEKIRNNINQMIEQITAATCQAYGATYKYTYEYGYPVVQNNSIETRILVESAKKVIKEDDLFEIDLRMGGEDFAYYLHKVPGTFFFTGAGNKEAGVDYPLHHPKFNIDEKAMLVAAKVLGTVALDYLQG</sequence>
<evidence type="ECO:0000256" key="2">
    <source>
        <dbReference type="ARBA" id="ARBA00022801"/>
    </source>
</evidence>
<dbReference type="STRING" id="337097.BHF71_00310"/>
<dbReference type="InterPro" id="IPR036264">
    <property type="entry name" value="Bact_exopeptidase_dim_dom"/>
</dbReference>
<dbReference type="NCBIfam" id="TIGR01891">
    <property type="entry name" value="amidohydrolases"/>
    <property type="match status" value="1"/>
</dbReference>
<dbReference type="OrthoDB" id="9776731at2"/>
<feature type="binding site" evidence="3">
    <location>
        <position position="105"/>
    </location>
    <ligand>
        <name>Mn(2+)</name>
        <dbReference type="ChEBI" id="CHEBI:29035"/>
        <label>2</label>
    </ligand>
</feature>
<dbReference type="PANTHER" id="PTHR11014">
    <property type="entry name" value="PEPTIDASE M20 FAMILY MEMBER"/>
    <property type="match status" value="1"/>
</dbReference>
<feature type="binding site" evidence="3">
    <location>
        <position position="139"/>
    </location>
    <ligand>
        <name>Mn(2+)</name>
        <dbReference type="ChEBI" id="CHEBI:29035"/>
        <label>2</label>
    </ligand>
</feature>
<dbReference type="EMBL" id="MIJF01000001">
    <property type="protein sequence ID" value="OEG00386.1"/>
    <property type="molecule type" value="Genomic_DNA"/>
</dbReference>
<keyword evidence="6" id="KW-1185">Reference proteome</keyword>
<feature type="binding site" evidence="3">
    <location>
        <position position="363"/>
    </location>
    <ligand>
        <name>Mn(2+)</name>
        <dbReference type="ChEBI" id="CHEBI:29035"/>
        <label>2</label>
    </ligand>
</feature>
<keyword evidence="3" id="KW-0479">Metal-binding</keyword>
<dbReference type="InterPro" id="IPR002933">
    <property type="entry name" value="Peptidase_M20"/>
</dbReference>
<proteinExistence type="inferred from homology"/>
<dbReference type="FunFam" id="3.30.70.360:FF:000014">
    <property type="entry name" value="N-acyl-L-amino acid amidohydrolase"/>
    <property type="match status" value="1"/>
</dbReference>
<dbReference type="PANTHER" id="PTHR11014:SF63">
    <property type="entry name" value="METALLOPEPTIDASE, PUTATIVE (AFU_ORTHOLOGUE AFUA_6G09600)-RELATED"/>
    <property type="match status" value="1"/>
</dbReference>
<evidence type="ECO:0000313" key="5">
    <source>
        <dbReference type="EMBL" id="OEG00386.1"/>
    </source>
</evidence>
<dbReference type="SUPFAM" id="SSF55031">
    <property type="entry name" value="Bacterial exopeptidase dimerisation domain"/>
    <property type="match status" value="1"/>
</dbReference>
<keyword evidence="2" id="KW-0378">Hydrolase</keyword>
<dbReference type="SUPFAM" id="SSF53187">
    <property type="entry name" value="Zn-dependent exopeptidases"/>
    <property type="match status" value="1"/>
</dbReference>
<feature type="domain" description="Peptidase M20 dimerisation" evidence="4">
    <location>
        <begin position="187"/>
        <end position="281"/>
    </location>
</feature>
<gene>
    <name evidence="5" type="ORF">BHF71_00310</name>
</gene>
<dbReference type="InterPro" id="IPR017439">
    <property type="entry name" value="Amidohydrolase"/>
</dbReference>
<feature type="binding site" evidence="3">
    <location>
        <position position="103"/>
    </location>
    <ligand>
        <name>Mn(2+)</name>
        <dbReference type="ChEBI" id="CHEBI:29035"/>
        <label>2</label>
    </ligand>
</feature>
<name>A0A1D2YXS8_9BACI</name>
<keyword evidence="3" id="KW-0464">Manganese</keyword>
<dbReference type="GO" id="GO:0016787">
    <property type="term" value="F:hydrolase activity"/>
    <property type="evidence" value="ECO:0007669"/>
    <property type="project" value="UniProtKB-KW"/>
</dbReference>
<comment type="caution">
    <text evidence="5">The sequence shown here is derived from an EMBL/GenBank/DDBJ whole genome shotgun (WGS) entry which is preliminary data.</text>
</comment>
<dbReference type="AlphaFoldDB" id="A0A1D2YXS8"/>
<dbReference type="GO" id="GO:0046872">
    <property type="term" value="F:metal ion binding"/>
    <property type="evidence" value="ECO:0007669"/>
    <property type="project" value="UniProtKB-KW"/>
</dbReference>